<dbReference type="EMBL" id="UAUU01000008">
    <property type="protein sequence ID" value="SPZ85386.1"/>
    <property type="molecule type" value="Genomic_DNA"/>
</dbReference>
<dbReference type="Proteomes" id="UP000251241">
    <property type="component" value="Unassembled WGS sequence"/>
</dbReference>
<sequence length="152" mass="17506">MNYIKVVLFIVLFLIVGLAYANQDWNGLESAHHYIGYLLLSLYISGSTLFMYKPLKGDQKLKRHFFIRFSVVCIAFLLLLVPYLILKQQNDALGAGYLLYFMTVSLAAPLSIYAFIEILWLFTQKKYPQIGVNLLLVGYIYCLFLFSGLFGY</sequence>
<gene>
    <name evidence="1" type="ORF">NCTC11343_01948</name>
</gene>
<proteinExistence type="predicted"/>
<dbReference type="GeneID" id="97181251"/>
<evidence type="ECO:0000313" key="1">
    <source>
        <dbReference type="EMBL" id="SPZ85386.1"/>
    </source>
</evidence>
<organism evidence="1 2">
    <name type="scientific">Sphingobacterium multivorum</name>
    <dbReference type="NCBI Taxonomy" id="28454"/>
    <lineage>
        <taxon>Bacteria</taxon>
        <taxon>Pseudomonadati</taxon>
        <taxon>Bacteroidota</taxon>
        <taxon>Sphingobacteriia</taxon>
        <taxon>Sphingobacteriales</taxon>
        <taxon>Sphingobacteriaceae</taxon>
        <taxon>Sphingobacterium</taxon>
    </lineage>
</organism>
<protein>
    <submittedName>
        <fullName evidence="1">Uncharacterized protein</fullName>
    </submittedName>
</protein>
<dbReference type="RefSeq" id="WP_112374494.1">
    <property type="nucleotide sequence ID" value="NZ_CP069793.1"/>
</dbReference>
<dbReference type="AlphaFoldDB" id="A0A2X2J156"/>
<name>A0A2X2J156_SPHMU</name>
<accession>A0A2X2J156</accession>
<reference evidence="1 2" key="1">
    <citation type="submission" date="2018-06" db="EMBL/GenBank/DDBJ databases">
        <authorList>
            <consortium name="Pathogen Informatics"/>
            <person name="Doyle S."/>
        </authorList>
    </citation>
    <scope>NUCLEOTIDE SEQUENCE [LARGE SCALE GENOMIC DNA]</scope>
    <source>
        <strain evidence="1 2">NCTC11343</strain>
    </source>
</reference>
<evidence type="ECO:0000313" key="2">
    <source>
        <dbReference type="Proteomes" id="UP000251241"/>
    </source>
</evidence>